<dbReference type="GO" id="GO:0003676">
    <property type="term" value="F:nucleic acid binding"/>
    <property type="evidence" value="ECO:0007669"/>
    <property type="project" value="InterPro"/>
</dbReference>
<dbReference type="PANTHER" id="PTHR48475:SF2">
    <property type="entry name" value="RIBONUCLEASE H"/>
    <property type="match status" value="1"/>
</dbReference>
<dbReference type="PANTHER" id="PTHR48475">
    <property type="entry name" value="RIBONUCLEASE H"/>
    <property type="match status" value="1"/>
</dbReference>
<dbReference type="EMBL" id="JAUESC010000385">
    <property type="protein sequence ID" value="KAK0578812.1"/>
    <property type="molecule type" value="Genomic_DNA"/>
</dbReference>
<gene>
    <name evidence="2" type="ORF">LWI29_016513</name>
</gene>
<dbReference type="InterPro" id="IPR012337">
    <property type="entry name" value="RNaseH-like_sf"/>
</dbReference>
<dbReference type="GO" id="GO:0004523">
    <property type="term" value="F:RNA-DNA hybrid ribonuclease activity"/>
    <property type="evidence" value="ECO:0007669"/>
    <property type="project" value="InterPro"/>
</dbReference>
<proteinExistence type="predicted"/>
<protein>
    <recommendedName>
        <fullName evidence="1">Integrase catalytic domain-containing protein</fullName>
    </recommendedName>
</protein>
<dbReference type="PROSITE" id="PS50994">
    <property type="entry name" value="INTEGRASE"/>
    <property type="match status" value="1"/>
</dbReference>
<dbReference type="Proteomes" id="UP001168877">
    <property type="component" value="Unassembled WGS sequence"/>
</dbReference>
<dbReference type="Gene3D" id="3.30.420.10">
    <property type="entry name" value="Ribonuclease H-like superfamily/Ribonuclease H"/>
    <property type="match status" value="2"/>
</dbReference>
<evidence type="ECO:0000313" key="3">
    <source>
        <dbReference type="Proteomes" id="UP001168877"/>
    </source>
</evidence>
<feature type="domain" description="Integrase catalytic" evidence="1">
    <location>
        <begin position="254"/>
        <end position="371"/>
    </location>
</feature>
<name>A0AA39RR48_ACESA</name>
<accession>A0AA39RR48</accession>
<evidence type="ECO:0000313" key="2">
    <source>
        <dbReference type="EMBL" id="KAK0578812.1"/>
    </source>
</evidence>
<dbReference type="Pfam" id="PF17921">
    <property type="entry name" value="Integrase_H2C2"/>
    <property type="match status" value="1"/>
</dbReference>
<comment type="caution">
    <text evidence="2">The sequence shown here is derived from an EMBL/GenBank/DDBJ whole genome shotgun (WGS) entry which is preliminary data.</text>
</comment>
<dbReference type="InterPro" id="IPR002156">
    <property type="entry name" value="RNaseH_domain"/>
</dbReference>
<keyword evidence="3" id="KW-1185">Reference proteome</keyword>
<evidence type="ECO:0000259" key="1">
    <source>
        <dbReference type="PROSITE" id="PS50994"/>
    </source>
</evidence>
<sequence length="371" mass="41663">MLGRQVLWALELTQYDIKYKARTTIKAQALADFVAEFSMIPHPNTFAAPRLDLKSSEWLVDCKTWILYTDGALNQAGCGAGIVLIDPEGIECSHCFRFEFKVTNNEVEYKALLVGMKVAAKLGAKYLLVISDSQLWFGCLTGWILPENSDQARKHKRIATQYCLVEGHLYRKGKSLPLLRCLHPNDAQWALNEVHVGDCGNHVSGETLAYQVLRMGYYWPTIHQDAKKFAQSYEPCQKTANLHRLPPERLASISTPYPFVIWGLDLIGPLPTAPGQAKHAAVAIDYFTRWVEAKSLVQITEANTTSFVKENIVCRFGTPMAIITNLGKQFDDANFRFFCEERGIDLRLASVAHPQSNGLVEATNKTIKKLL</sequence>
<dbReference type="Pfam" id="PF13456">
    <property type="entry name" value="RVT_3"/>
    <property type="match status" value="1"/>
</dbReference>
<dbReference type="AlphaFoldDB" id="A0AA39RR48"/>
<dbReference type="InterPro" id="IPR041588">
    <property type="entry name" value="Integrase_H2C2"/>
</dbReference>
<dbReference type="InterPro" id="IPR001584">
    <property type="entry name" value="Integrase_cat-core"/>
</dbReference>
<dbReference type="InterPro" id="IPR036397">
    <property type="entry name" value="RNaseH_sf"/>
</dbReference>
<dbReference type="GO" id="GO:0015074">
    <property type="term" value="P:DNA integration"/>
    <property type="evidence" value="ECO:0007669"/>
    <property type="project" value="InterPro"/>
</dbReference>
<organism evidence="2 3">
    <name type="scientific">Acer saccharum</name>
    <name type="common">Sugar maple</name>
    <dbReference type="NCBI Taxonomy" id="4024"/>
    <lineage>
        <taxon>Eukaryota</taxon>
        <taxon>Viridiplantae</taxon>
        <taxon>Streptophyta</taxon>
        <taxon>Embryophyta</taxon>
        <taxon>Tracheophyta</taxon>
        <taxon>Spermatophyta</taxon>
        <taxon>Magnoliopsida</taxon>
        <taxon>eudicotyledons</taxon>
        <taxon>Gunneridae</taxon>
        <taxon>Pentapetalae</taxon>
        <taxon>rosids</taxon>
        <taxon>malvids</taxon>
        <taxon>Sapindales</taxon>
        <taxon>Sapindaceae</taxon>
        <taxon>Hippocastanoideae</taxon>
        <taxon>Acereae</taxon>
        <taxon>Acer</taxon>
    </lineage>
</organism>
<dbReference type="SUPFAM" id="SSF53098">
    <property type="entry name" value="Ribonuclease H-like"/>
    <property type="match status" value="2"/>
</dbReference>
<reference evidence="2" key="1">
    <citation type="journal article" date="2022" name="Plant J.">
        <title>Strategies of tolerance reflected in two North American maple genomes.</title>
        <authorList>
            <person name="McEvoy S.L."/>
            <person name="Sezen U.U."/>
            <person name="Trouern-Trend A."/>
            <person name="McMahon S.M."/>
            <person name="Schaberg P.G."/>
            <person name="Yang J."/>
            <person name="Wegrzyn J.L."/>
            <person name="Swenson N.G."/>
        </authorList>
    </citation>
    <scope>NUCLEOTIDE SEQUENCE</scope>
    <source>
        <strain evidence="2">NS2018</strain>
    </source>
</reference>
<reference evidence="2" key="2">
    <citation type="submission" date="2023-06" db="EMBL/GenBank/DDBJ databases">
        <authorList>
            <person name="Swenson N.G."/>
            <person name="Wegrzyn J.L."/>
            <person name="Mcevoy S.L."/>
        </authorList>
    </citation>
    <scope>NUCLEOTIDE SEQUENCE</scope>
    <source>
        <strain evidence="2">NS2018</strain>
        <tissue evidence="2">Leaf</tissue>
    </source>
</reference>